<evidence type="ECO:0000313" key="2">
    <source>
        <dbReference type="EMBL" id="MPN09492.1"/>
    </source>
</evidence>
<feature type="region of interest" description="Disordered" evidence="1">
    <location>
        <begin position="25"/>
        <end position="61"/>
    </location>
</feature>
<organism evidence="2">
    <name type="scientific">bioreactor metagenome</name>
    <dbReference type="NCBI Taxonomy" id="1076179"/>
    <lineage>
        <taxon>unclassified sequences</taxon>
        <taxon>metagenomes</taxon>
        <taxon>ecological metagenomes</taxon>
    </lineage>
</organism>
<dbReference type="AlphaFoldDB" id="A0A645F7I8"/>
<proteinExistence type="predicted"/>
<comment type="caution">
    <text evidence="2">The sequence shown here is derived from an EMBL/GenBank/DDBJ whole genome shotgun (WGS) entry which is preliminary data.</text>
</comment>
<sequence length="61" mass="6551">MASPYAYALGADTHSLMEYGRSLAEAGSGNYEDDGRGDEQPWNDTPGHSAKRPLRAPEILG</sequence>
<protein>
    <submittedName>
        <fullName evidence="2">Uncharacterized protein</fullName>
    </submittedName>
</protein>
<dbReference type="EMBL" id="VSSQ01055605">
    <property type="protein sequence ID" value="MPN09492.1"/>
    <property type="molecule type" value="Genomic_DNA"/>
</dbReference>
<reference evidence="2" key="1">
    <citation type="submission" date="2019-08" db="EMBL/GenBank/DDBJ databases">
        <authorList>
            <person name="Kucharzyk K."/>
            <person name="Murdoch R.W."/>
            <person name="Higgins S."/>
            <person name="Loffler F."/>
        </authorList>
    </citation>
    <scope>NUCLEOTIDE SEQUENCE</scope>
</reference>
<name>A0A645F7I8_9ZZZZ</name>
<evidence type="ECO:0000256" key="1">
    <source>
        <dbReference type="SAM" id="MobiDB-lite"/>
    </source>
</evidence>
<accession>A0A645F7I8</accession>
<gene>
    <name evidence="2" type="ORF">SDC9_156782</name>
</gene>